<sequence length="239" mass="25882">MPALPPSPLWGVQAALEPIGGGHRNAVFRTSGLKRDLVFKSTRRTEAALSWLTPVMDAAEAAGFTVPRLIPALDGALSAAGWTCEPYLEGRPFAPEDIPQIAPLIDRFHRNTRALPQRPGFLNSLDLIEATTGGDVDLMAMPAEIIALCRRAWQAAQGEIGVIHGDLNAGNLIDTAHGPALIDWDEARVDLRAYDLIRTDPETASATEKTAALAWEVACSWGIEPEHARICAQVLQRRI</sequence>
<feature type="domain" description="Aminoglycoside phosphotransferase" evidence="1">
    <location>
        <begin position="16"/>
        <end position="198"/>
    </location>
</feature>
<dbReference type="Proteomes" id="UP000182284">
    <property type="component" value="Unassembled WGS sequence"/>
</dbReference>
<organism evidence="2 3">
    <name type="scientific">Celeribacter baekdonensis</name>
    <dbReference type="NCBI Taxonomy" id="875171"/>
    <lineage>
        <taxon>Bacteria</taxon>
        <taxon>Pseudomonadati</taxon>
        <taxon>Pseudomonadota</taxon>
        <taxon>Alphaproteobacteria</taxon>
        <taxon>Rhodobacterales</taxon>
        <taxon>Roseobacteraceae</taxon>
        <taxon>Celeribacter</taxon>
    </lineage>
</organism>
<dbReference type="RefSeq" id="WP_074645878.1">
    <property type="nucleotide sequence ID" value="NZ_FNBL01000008.1"/>
</dbReference>
<dbReference type="Gene3D" id="3.90.1200.10">
    <property type="match status" value="1"/>
</dbReference>
<protein>
    <submittedName>
        <fullName evidence="2">Phosphotransferase enzyme family protein</fullName>
    </submittedName>
</protein>
<dbReference type="EMBL" id="FNBL01000008">
    <property type="protein sequence ID" value="SDF85909.1"/>
    <property type="molecule type" value="Genomic_DNA"/>
</dbReference>
<dbReference type="OrthoDB" id="7326703at2"/>
<proteinExistence type="predicted"/>
<dbReference type="GO" id="GO:0016740">
    <property type="term" value="F:transferase activity"/>
    <property type="evidence" value="ECO:0007669"/>
    <property type="project" value="UniProtKB-KW"/>
</dbReference>
<evidence type="ECO:0000313" key="3">
    <source>
        <dbReference type="Proteomes" id="UP000182284"/>
    </source>
</evidence>
<evidence type="ECO:0000259" key="1">
    <source>
        <dbReference type="Pfam" id="PF01636"/>
    </source>
</evidence>
<accession>A0A1G7PJR7</accession>
<evidence type="ECO:0000313" key="2">
    <source>
        <dbReference type="EMBL" id="SDF85909.1"/>
    </source>
</evidence>
<reference evidence="2 3" key="1">
    <citation type="submission" date="2016-10" db="EMBL/GenBank/DDBJ databases">
        <authorList>
            <person name="de Groot N.N."/>
        </authorList>
    </citation>
    <scope>NUCLEOTIDE SEQUENCE [LARGE SCALE GENOMIC DNA]</scope>
    <source>
        <strain evidence="2 3">DSM 27375</strain>
    </source>
</reference>
<dbReference type="InterPro" id="IPR011009">
    <property type="entry name" value="Kinase-like_dom_sf"/>
</dbReference>
<gene>
    <name evidence="2" type="ORF">SAMN04488117_10838</name>
</gene>
<dbReference type="Pfam" id="PF01636">
    <property type="entry name" value="APH"/>
    <property type="match status" value="1"/>
</dbReference>
<dbReference type="InterPro" id="IPR002575">
    <property type="entry name" value="Aminoglycoside_PTrfase"/>
</dbReference>
<keyword evidence="2" id="KW-0808">Transferase</keyword>
<name>A0A1G7PJR7_9RHOB</name>
<dbReference type="AlphaFoldDB" id="A0A1G7PJR7"/>
<dbReference type="SUPFAM" id="SSF56112">
    <property type="entry name" value="Protein kinase-like (PK-like)"/>
    <property type="match status" value="1"/>
</dbReference>